<dbReference type="GO" id="GO:0030288">
    <property type="term" value="C:outer membrane-bounded periplasmic space"/>
    <property type="evidence" value="ECO:0007669"/>
    <property type="project" value="TreeGrafter"/>
</dbReference>
<keyword evidence="5" id="KW-0732">Signal</keyword>
<reference evidence="7" key="1">
    <citation type="journal article" date="2014" name="Int. J. Syst. Evol. Microbiol.">
        <title>Complete genome sequence of Corynebacterium casei LMG S-19264T (=DSM 44701T), isolated from a smear-ripened cheese.</title>
        <authorList>
            <consortium name="US DOE Joint Genome Institute (JGI-PGF)"/>
            <person name="Walter F."/>
            <person name="Albersmeier A."/>
            <person name="Kalinowski J."/>
            <person name="Ruckert C."/>
        </authorList>
    </citation>
    <scope>NUCLEOTIDE SEQUENCE</scope>
    <source>
        <strain evidence="7">CGMCC 1.15493</strain>
    </source>
</reference>
<dbReference type="GO" id="GO:1901678">
    <property type="term" value="P:iron coordination entity transport"/>
    <property type="evidence" value="ECO:0007669"/>
    <property type="project" value="UniProtKB-ARBA"/>
</dbReference>
<evidence type="ECO:0000256" key="3">
    <source>
        <dbReference type="ARBA" id="ARBA00022448"/>
    </source>
</evidence>
<dbReference type="Gene3D" id="3.40.50.1980">
    <property type="entry name" value="Nitrogenase molybdenum iron protein domain"/>
    <property type="match status" value="2"/>
</dbReference>
<evidence type="ECO:0000256" key="1">
    <source>
        <dbReference type="ARBA" id="ARBA00004196"/>
    </source>
</evidence>
<organism evidence="7 8">
    <name type="scientific">Aureimonas glaciei</name>
    <dbReference type="NCBI Taxonomy" id="1776957"/>
    <lineage>
        <taxon>Bacteria</taxon>
        <taxon>Pseudomonadati</taxon>
        <taxon>Pseudomonadota</taxon>
        <taxon>Alphaproteobacteria</taxon>
        <taxon>Hyphomicrobiales</taxon>
        <taxon>Aurantimonadaceae</taxon>
        <taxon>Aureimonas</taxon>
    </lineage>
</organism>
<evidence type="ECO:0000313" key="8">
    <source>
        <dbReference type="Proteomes" id="UP000613160"/>
    </source>
</evidence>
<evidence type="ECO:0000256" key="2">
    <source>
        <dbReference type="ARBA" id="ARBA00008814"/>
    </source>
</evidence>
<proteinExistence type="inferred from homology"/>
<name>A0A917DEH6_9HYPH</name>
<dbReference type="AlphaFoldDB" id="A0A917DEH6"/>
<feature type="domain" description="Fe/B12 periplasmic-binding" evidence="6">
    <location>
        <begin position="34"/>
        <end position="301"/>
    </location>
</feature>
<sequence>MACGLRAPPAAAAGEGLRFVHAYGETVLPQPARRIVSLGYTTHDTLLALGQPPLAIRYWYGDHPFGVWPWAQPFLGGAEPVLLAGEVSMEKVAALSPDLIVAIGAGISEAEYAVLSRIAPVLVHEPRYSGYGTPWDVMTRTLGRALGRSGRAEELVAAATRDFAAARARNPAWAGQTAVAAYHTGGETGAFTGVDTRARFLEELGFRLTAGVTELSGPDGFYVALSPEDLSPLDADVLVWISGLAAVPDLAALPMRRTLTAHREGREVFAGPLVSGAMSHGSVLSLPFALTALEADLAAASDGLPDTPVATAVAAGLAP</sequence>
<dbReference type="Pfam" id="PF01497">
    <property type="entry name" value="Peripla_BP_2"/>
    <property type="match status" value="1"/>
</dbReference>
<protein>
    <submittedName>
        <fullName evidence="7">ABC transporter substrate-binding protein</fullName>
    </submittedName>
</protein>
<dbReference type="Proteomes" id="UP000613160">
    <property type="component" value="Unassembled WGS sequence"/>
</dbReference>
<dbReference type="InterPro" id="IPR002491">
    <property type="entry name" value="ABC_transptr_periplasmic_BD"/>
</dbReference>
<dbReference type="PROSITE" id="PS50983">
    <property type="entry name" value="FE_B12_PBP"/>
    <property type="match status" value="1"/>
</dbReference>
<dbReference type="PANTHER" id="PTHR30532:SF24">
    <property type="entry name" value="FERRIC ENTEROBACTIN-BINDING PERIPLASMIC PROTEIN FEPB"/>
    <property type="match status" value="1"/>
</dbReference>
<reference evidence="7" key="2">
    <citation type="submission" date="2020-09" db="EMBL/GenBank/DDBJ databases">
        <authorList>
            <person name="Sun Q."/>
            <person name="Zhou Y."/>
        </authorList>
    </citation>
    <scope>NUCLEOTIDE SEQUENCE</scope>
    <source>
        <strain evidence="7">CGMCC 1.15493</strain>
    </source>
</reference>
<keyword evidence="4" id="KW-0408">Iron</keyword>
<dbReference type="SUPFAM" id="SSF53807">
    <property type="entry name" value="Helical backbone' metal receptor"/>
    <property type="match status" value="1"/>
</dbReference>
<comment type="similarity">
    <text evidence="2">Belongs to the bacterial solute-binding protein 8 family.</text>
</comment>
<keyword evidence="8" id="KW-1185">Reference proteome</keyword>
<accession>A0A917DEH6</accession>
<keyword evidence="4" id="KW-0410">Iron transport</keyword>
<keyword evidence="4" id="KW-0406">Ion transport</keyword>
<dbReference type="InterPro" id="IPR051313">
    <property type="entry name" value="Bact_iron-sidero_bind"/>
</dbReference>
<dbReference type="PANTHER" id="PTHR30532">
    <property type="entry name" value="IRON III DICITRATE-BINDING PERIPLASMIC PROTEIN"/>
    <property type="match status" value="1"/>
</dbReference>
<evidence type="ECO:0000256" key="4">
    <source>
        <dbReference type="ARBA" id="ARBA00022496"/>
    </source>
</evidence>
<evidence type="ECO:0000259" key="6">
    <source>
        <dbReference type="PROSITE" id="PS50983"/>
    </source>
</evidence>
<dbReference type="EMBL" id="BMJJ01000010">
    <property type="protein sequence ID" value="GGD31696.1"/>
    <property type="molecule type" value="Genomic_DNA"/>
</dbReference>
<comment type="caution">
    <text evidence="7">The sequence shown here is derived from an EMBL/GenBank/DDBJ whole genome shotgun (WGS) entry which is preliminary data.</text>
</comment>
<evidence type="ECO:0000313" key="7">
    <source>
        <dbReference type="EMBL" id="GGD31696.1"/>
    </source>
</evidence>
<evidence type="ECO:0000256" key="5">
    <source>
        <dbReference type="ARBA" id="ARBA00022729"/>
    </source>
</evidence>
<gene>
    <name evidence="7" type="ORF">GCM10011335_38460</name>
</gene>
<comment type="subcellular location">
    <subcellularLocation>
        <location evidence="1">Cell envelope</location>
    </subcellularLocation>
</comment>
<keyword evidence="3" id="KW-0813">Transport</keyword>